<dbReference type="PIRSF" id="PIRSF005900">
    <property type="entry name" value="Dps"/>
    <property type="match status" value="1"/>
</dbReference>
<dbReference type="InterPro" id="IPR008331">
    <property type="entry name" value="Ferritin_DPS_dom"/>
</dbReference>
<sequence length="159" mass="18063">MSYLSDEAAKKAIITALNKFMADSAVAYIKIHGFHWNVVGPHFKQLHALFEEHYTNLWKSLDTIAERIRALGGKAPGSFGDLLNHANIIREIDTLPHAEIMLRIAHEDYTLLSLEAHKVEKIAEEHGDTFTVDMMTQRVGDLEKMIWMTLAHLQGSERL</sequence>
<dbReference type="PANTHER" id="PTHR42932:SF1">
    <property type="entry name" value="GENERAL STRESS PROTEIN 20U"/>
    <property type="match status" value="1"/>
</dbReference>
<dbReference type="CDD" id="cd01043">
    <property type="entry name" value="DPS"/>
    <property type="match status" value="1"/>
</dbReference>
<dbReference type="EMBL" id="CP133270">
    <property type="protein sequence ID" value="WVX66803.1"/>
    <property type="molecule type" value="Genomic_DNA"/>
</dbReference>
<evidence type="ECO:0000313" key="5">
    <source>
        <dbReference type="Proteomes" id="UP001330434"/>
    </source>
</evidence>
<dbReference type="Pfam" id="PF00210">
    <property type="entry name" value="Ferritin"/>
    <property type="match status" value="1"/>
</dbReference>
<dbReference type="PRINTS" id="PR01346">
    <property type="entry name" value="HELNAPAPROT"/>
</dbReference>
<protein>
    <submittedName>
        <fullName evidence="4">DNA starvation/stationary phase protection protein</fullName>
    </submittedName>
</protein>
<dbReference type="PANTHER" id="PTHR42932">
    <property type="entry name" value="GENERAL STRESS PROTEIN 20U"/>
    <property type="match status" value="1"/>
</dbReference>
<organism evidence="4 5">
    <name type="scientific">Candidatus Bealeia paramacronuclearis</name>
    <dbReference type="NCBI Taxonomy" id="1921001"/>
    <lineage>
        <taxon>Bacteria</taxon>
        <taxon>Pseudomonadati</taxon>
        <taxon>Pseudomonadota</taxon>
        <taxon>Alphaproteobacteria</taxon>
        <taxon>Holosporales</taxon>
        <taxon>Holosporaceae</taxon>
        <taxon>Candidatus Bealeia</taxon>
    </lineage>
</organism>
<keyword evidence="5" id="KW-1185">Reference proteome</keyword>
<dbReference type="RefSeq" id="WP_331255626.1">
    <property type="nucleotide sequence ID" value="NZ_CP133270.1"/>
</dbReference>
<dbReference type="Gene3D" id="1.20.1260.10">
    <property type="match status" value="1"/>
</dbReference>
<dbReference type="InterPro" id="IPR023188">
    <property type="entry name" value="DPS_DNA-bd_CS"/>
</dbReference>
<evidence type="ECO:0000259" key="3">
    <source>
        <dbReference type="Pfam" id="PF00210"/>
    </source>
</evidence>
<reference evidence="4 5" key="1">
    <citation type="journal article" date="2024" name="Environ. Microbiol.">
        <title>Novel evolutionary insights on the interactions of the Holosporales (Alphaproteobacteria) with eukaryotic hosts from comparative genomics.</title>
        <authorList>
            <person name="Giovannini M."/>
            <person name="Petroni G."/>
            <person name="Castelli M."/>
        </authorList>
    </citation>
    <scope>NUCLEOTIDE SEQUENCE [LARGE SCALE GENOMIC DNA]</scope>
    <source>
        <strain evidence="4 5">US_Bl 15I1</strain>
    </source>
</reference>
<feature type="domain" description="Ferritin/DPS" evidence="3">
    <location>
        <begin position="15"/>
        <end position="156"/>
    </location>
</feature>
<comment type="similarity">
    <text evidence="1 2">Belongs to the Dps family.</text>
</comment>
<dbReference type="SUPFAM" id="SSF47240">
    <property type="entry name" value="Ferritin-like"/>
    <property type="match status" value="1"/>
</dbReference>
<dbReference type="InterPro" id="IPR012347">
    <property type="entry name" value="Ferritin-like"/>
</dbReference>
<dbReference type="PROSITE" id="PS00819">
    <property type="entry name" value="DPS_2"/>
    <property type="match status" value="1"/>
</dbReference>
<evidence type="ECO:0000256" key="1">
    <source>
        <dbReference type="ARBA" id="ARBA00009497"/>
    </source>
</evidence>
<dbReference type="InterPro" id="IPR002177">
    <property type="entry name" value="DPS_DNA-bd"/>
</dbReference>
<proteinExistence type="inferred from homology"/>
<gene>
    <name evidence="4" type="ORF">Bealeia1_00990</name>
</gene>
<dbReference type="Proteomes" id="UP001330434">
    <property type="component" value="Chromosome"/>
</dbReference>
<name>A0ABZ2C394_9PROT</name>
<evidence type="ECO:0000256" key="2">
    <source>
        <dbReference type="RuleBase" id="RU003875"/>
    </source>
</evidence>
<accession>A0ABZ2C394</accession>
<dbReference type="InterPro" id="IPR009078">
    <property type="entry name" value="Ferritin-like_SF"/>
</dbReference>
<dbReference type="PROSITE" id="PS00818">
    <property type="entry name" value="DPS_1"/>
    <property type="match status" value="1"/>
</dbReference>
<evidence type="ECO:0000313" key="4">
    <source>
        <dbReference type="EMBL" id="WVX66803.1"/>
    </source>
</evidence>